<sequence length="60" mass="7217">MTGQWHEESYEREPVDRIRTCLSCKAPTCVEYTDQRCKLGHKERISRNRTNKLRYTKDAK</sequence>
<reference evidence="1" key="1">
    <citation type="journal article" date="2015" name="Nature">
        <title>Complex archaea that bridge the gap between prokaryotes and eukaryotes.</title>
        <authorList>
            <person name="Spang A."/>
            <person name="Saw J.H."/>
            <person name="Jorgensen S.L."/>
            <person name="Zaremba-Niedzwiedzka K."/>
            <person name="Martijn J."/>
            <person name="Lind A.E."/>
            <person name="van Eijk R."/>
            <person name="Schleper C."/>
            <person name="Guy L."/>
            <person name="Ettema T.J."/>
        </authorList>
    </citation>
    <scope>NUCLEOTIDE SEQUENCE</scope>
</reference>
<gene>
    <name evidence="1" type="ORF">LCGC14_1331790</name>
</gene>
<comment type="caution">
    <text evidence="1">The sequence shown here is derived from an EMBL/GenBank/DDBJ whole genome shotgun (WGS) entry which is preliminary data.</text>
</comment>
<proteinExistence type="predicted"/>
<name>A0A0F9NIR9_9ZZZZ</name>
<accession>A0A0F9NIR9</accession>
<dbReference type="AlphaFoldDB" id="A0A0F9NIR9"/>
<evidence type="ECO:0000313" key="1">
    <source>
        <dbReference type="EMBL" id="KKM81242.1"/>
    </source>
</evidence>
<dbReference type="EMBL" id="LAZR01008053">
    <property type="protein sequence ID" value="KKM81242.1"/>
    <property type="molecule type" value="Genomic_DNA"/>
</dbReference>
<organism evidence="1">
    <name type="scientific">marine sediment metagenome</name>
    <dbReference type="NCBI Taxonomy" id="412755"/>
    <lineage>
        <taxon>unclassified sequences</taxon>
        <taxon>metagenomes</taxon>
        <taxon>ecological metagenomes</taxon>
    </lineage>
</organism>
<protein>
    <submittedName>
        <fullName evidence="1">Uncharacterized protein</fullName>
    </submittedName>
</protein>